<name>A0A5C3NBB6_9AGAM</name>
<feature type="region of interest" description="Disordered" evidence="1">
    <location>
        <begin position="98"/>
        <end position="136"/>
    </location>
</feature>
<evidence type="ECO:0000256" key="1">
    <source>
        <dbReference type="SAM" id="MobiDB-lite"/>
    </source>
</evidence>
<reference evidence="2 3" key="1">
    <citation type="journal article" date="2019" name="Nat. Ecol. Evol.">
        <title>Megaphylogeny resolves global patterns of mushroom evolution.</title>
        <authorList>
            <person name="Varga T."/>
            <person name="Krizsan K."/>
            <person name="Foldi C."/>
            <person name="Dima B."/>
            <person name="Sanchez-Garcia M."/>
            <person name="Sanchez-Ramirez S."/>
            <person name="Szollosi G.J."/>
            <person name="Szarkandi J.G."/>
            <person name="Papp V."/>
            <person name="Albert L."/>
            <person name="Andreopoulos W."/>
            <person name="Angelini C."/>
            <person name="Antonin V."/>
            <person name="Barry K.W."/>
            <person name="Bougher N.L."/>
            <person name="Buchanan P."/>
            <person name="Buyck B."/>
            <person name="Bense V."/>
            <person name="Catcheside P."/>
            <person name="Chovatia M."/>
            <person name="Cooper J."/>
            <person name="Damon W."/>
            <person name="Desjardin D."/>
            <person name="Finy P."/>
            <person name="Geml J."/>
            <person name="Haridas S."/>
            <person name="Hughes K."/>
            <person name="Justo A."/>
            <person name="Karasinski D."/>
            <person name="Kautmanova I."/>
            <person name="Kiss B."/>
            <person name="Kocsube S."/>
            <person name="Kotiranta H."/>
            <person name="LaButti K.M."/>
            <person name="Lechner B.E."/>
            <person name="Liimatainen K."/>
            <person name="Lipzen A."/>
            <person name="Lukacs Z."/>
            <person name="Mihaltcheva S."/>
            <person name="Morgado L.N."/>
            <person name="Niskanen T."/>
            <person name="Noordeloos M.E."/>
            <person name="Ohm R.A."/>
            <person name="Ortiz-Santana B."/>
            <person name="Ovrebo C."/>
            <person name="Racz N."/>
            <person name="Riley R."/>
            <person name="Savchenko A."/>
            <person name="Shiryaev A."/>
            <person name="Soop K."/>
            <person name="Spirin V."/>
            <person name="Szebenyi C."/>
            <person name="Tomsovsky M."/>
            <person name="Tulloss R.E."/>
            <person name="Uehling J."/>
            <person name="Grigoriev I.V."/>
            <person name="Vagvolgyi C."/>
            <person name="Papp T."/>
            <person name="Martin F.M."/>
            <person name="Miettinen O."/>
            <person name="Hibbett D.S."/>
            <person name="Nagy L.G."/>
        </authorList>
    </citation>
    <scope>NUCLEOTIDE SEQUENCE [LARGE SCALE GENOMIC DNA]</scope>
    <source>
        <strain evidence="2 3">OMC1185</strain>
    </source>
</reference>
<dbReference type="EMBL" id="ML213505">
    <property type="protein sequence ID" value="TFK54643.1"/>
    <property type="molecule type" value="Genomic_DNA"/>
</dbReference>
<dbReference type="AlphaFoldDB" id="A0A5C3NBB6"/>
<proteinExistence type="predicted"/>
<dbReference type="Proteomes" id="UP000305948">
    <property type="component" value="Unassembled WGS sequence"/>
</dbReference>
<sequence length="204" mass="22968">MDVDMLVWDFQNGLMLQAASSSIPPVVVGDVDDGNENMDVRARDTRSAVNSGGGPSAVRQAKSVTGLSKAELTIRRHEAYARYKEKVQNARKAKVLATNRDTAKRRKARLVRDEEEEEDDDDDGRSSMIITESPRAQIASRRARVLARYAERVRQGRGADSMSASREIVRREQKDRSRVTLRRRQEMRQQLDLGEAIARLSISA</sequence>
<gene>
    <name evidence="2" type="ORF">OE88DRAFT_1731959</name>
</gene>
<feature type="region of interest" description="Disordered" evidence="1">
    <location>
        <begin position="153"/>
        <end position="182"/>
    </location>
</feature>
<evidence type="ECO:0000313" key="2">
    <source>
        <dbReference type="EMBL" id="TFK54643.1"/>
    </source>
</evidence>
<organism evidence="2 3">
    <name type="scientific">Heliocybe sulcata</name>
    <dbReference type="NCBI Taxonomy" id="5364"/>
    <lineage>
        <taxon>Eukaryota</taxon>
        <taxon>Fungi</taxon>
        <taxon>Dikarya</taxon>
        <taxon>Basidiomycota</taxon>
        <taxon>Agaricomycotina</taxon>
        <taxon>Agaricomycetes</taxon>
        <taxon>Gloeophyllales</taxon>
        <taxon>Gloeophyllaceae</taxon>
        <taxon>Heliocybe</taxon>
    </lineage>
</organism>
<feature type="compositionally biased region" description="Acidic residues" evidence="1">
    <location>
        <begin position="113"/>
        <end position="123"/>
    </location>
</feature>
<keyword evidence="3" id="KW-1185">Reference proteome</keyword>
<feature type="compositionally biased region" description="Basic and acidic residues" evidence="1">
    <location>
        <begin position="167"/>
        <end position="182"/>
    </location>
</feature>
<accession>A0A5C3NBB6</accession>
<protein>
    <submittedName>
        <fullName evidence="2">Uncharacterized protein</fullName>
    </submittedName>
</protein>
<evidence type="ECO:0000313" key="3">
    <source>
        <dbReference type="Proteomes" id="UP000305948"/>
    </source>
</evidence>